<sequence length="79" mass="9199">MYSLNRSLEDEEDNWQFINTLDRMRMRTDDNGLPCGTNCSYYGYCLMTNHFHLLIREREEKVGETGTNICLTPLEESGG</sequence>
<accession>A0ABS9CJ83</accession>
<dbReference type="InterPro" id="IPR036515">
    <property type="entry name" value="Transposase_17_sf"/>
</dbReference>
<gene>
    <name evidence="1" type="ORF">I6E12_11950</name>
</gene>
<reference evidence="1 2" key="1">
    <citation type="submission" date="2020-12" db="EMBL/GenBank/DDBJ databases">
        <title>Whole genome sequences of gut porcine anaerobes.</title>
        <authorList>
            <person name="Kubasova T."/>
            <person name="Jahodarova E."/>
            <person name="Rychlik I."/>
        </authorList>
    </citation>
    <scope>NUCLEOTIDE SEQUENCE [LARGE SCALE GENOMIC DNA]</scope>
    <source>
        <strain evidence="1 2">An925</strain>
    </source>
</reference>
<organism evidence="1 2">
    <name type="scientific">Xylanibacter brevis</name>
    <dbReference type="NCBI Taxonomy" id="83231"/>
    <lineage>
        <taxon>Bacteria</taxon>
        <taxon>Pseudomonadati</taxon>
        <taxon>Bacteroidota</taxon>
        <taxon>Bacteroidia</taxon>
        <taxon>Bacteroidales</taxon>
        <taxon>Prevotellaceae</taxon>
        <taxon>Xylanibacter</taxon>
    </lineage>
</organism>
<dbReference type="EMBL" id="JADYTN010000041">
    <property type="protein sequence ID" value="MCF2564809.1"/>
    <property type="molecule type" value="Genomic_DNA"/>
</dbReference>
<keyword evidence="2" id="KW-1185">Reference proteome</keyword>
<protein>
    <recommendedName>
        <fullName evidence="3">Transposase IS200-like domain-containing protein</fullName>
    </recommendedName>
</protein>
<evidence type="ECO:0000313" key="2">
    <source>
        <dbReference type="Proteomes" id="UP001200470"/>
    </source>
</evidence>
<dbReference type="Proteomes" id="UP001200470">
    <property type="component" value="Unassembled WGS sequence"/>
</dbReference>
<comment type="caution">
    <text evidence="1">The sequence shown here is derived from an EMBL/GenBank/DDBJ whole genome shotgun (WGS) entry which is preliminary data.</text>
</comment>
<evidence type="ECO:0008006" key="3">
    <source>
        <dbReference type="Google" id="ProtNLM"/>
    </source>
</evidence>
<dbReference type="RefSeq" id="WP_301638681.1">
    <property type="nucleotide sequence ID" value="NZ_JADYTN010000041.1"/>
</dbReference>
<evidence type="ECO:0000313" key="1">
    <source>
        <dbReference type="EMBL" id="MCF2564809.1"/>
    </source>
</evidence>
<dbReference type="Gene3D" id="3.30.70.1290">
    <property type="entry name" value="Transposase IS200-like"/>
    <property type="match status" value="1"/>
</dbReference>
<name>A0ABS9CJ83_9BACT</name>
<proteinExistence type="predicted"/>